<evidence type="ECO:0000256" key="5">
    <source>
        <dbReference type="ARBA" id="ARBA00022989"/>
    </source>
</evidence>
<comment type="subcellular location">
    <subcellularLocation>
        <location evidence="1">Membrane</location>
        <topology evidence="1">Multi-pass membrane protein</topology>
    </subcellularLocation>
</comment>
<dbReference type="OrthoDB" id="1388414at2759"/>
<dbReference type="EMBL" id="AUSU01010567">
    <property type="protein sequence ID" value="EPS57158.1"/>
    <property type="molecule type" value="Genomic_DNA"/>
</dbReference>
<feature type="transmembrane region" description="Helical" evidence="8">
    <location>
        <begin position="107"/>
        <end position="131"/>
    </location>
</feature>
<evidence type="ECO:0000256" key="7">
    <source>
        <dbReference type="ARBA" id="ARBA00023265"/>
    </source>
</evidence>
<comment type="similarity">
    <text evidence="2">Belongs to the MLO family.</text>
</comment>
<dbReference type="Pfam" id="PF03094">
    <property type="entry name" value="Mlo"/>
    <property type="match status" value="1"/>
</dbReference>
<feature type="non-terminal residue" evidence="9">
    <location>
        <position position="1"/>
    </location>
</feature>
<dbReference type="GO" id="GO:0016020">
    <property type="term" value="C:membrane"/>
    <property type="evidence" value="ECO:0007669"/>
    <property type="project" value="UniProtKB-SubCell"/>
</dbReference>
<gene>
    <name evidence="9" type="ORF">M569_17663</name>
</gene>
<keyword evidence="3 8" id="KW-0812">Transmembrane</keyword>
<feature type="non-terminal residue" evidence="9">
    <location>
        <position position="152"/>
    </location>
</feature>
<keyword evidence="5 8" id="KW-1133">Transmembrane helix</keyword>
<dbReference type="PANTHER" id="PTHR31942">
    <property type="entry name" value="MLO-LIKE PROTEIN 1"/>
    <property type="match status" value="1"/>
</dbReference>
<comment type="caution">
    <text evidence="9">The sequence shown here is derived from an EMBL/GenBank/DDBJ whole genome shotgun (WGS) entry which is preliminary data.</text>
</comment>
<dbReference type="GO" id="GO:0006952">
    <property type="term" value="P:defense response"/>
    <property type="evidence" value="ECO:0007669"/>
    <property type="project" value="UniProtKB-KW"/>
</dbReference>
<evidence type="ECO:0000256" key="8">
    <source>
        <dbReference type="SAM" id="Phobius"/>
    </source>
</evidence>
<sequence>AHLQGNNTFDFQAYIKRSLEDDFKAVIGITPAMWFMVVILLLLGVHGWNIYFWVSFFPLIMVLFLGTKLGVVMAKMAMQLTDQATVIRGALLVEPKDDLFWFSRPQLVLSLLHLTLFMNSFETSFIIWVLWQFGIRSCYNTHVGILVTRLTI</sequence>
<organism evidence="9 10">
    <name type="scientific">Genlisea aurea</name>
    <dbReference type="NCBI Taxonomy" id="192259"/>
    <lineage>
        <taxon>Eukaryota</taxon>
        <taxon>Viridiplantae</taxon>
        <taxon>Streptophyta</taxon>
        <taxon>Embryophyta</taxon>
        <taxon>Tracheophyta</taxon>
        <taxon>Spermatophyta</taxon>
        <taxon>Magnoliopsida</taxon>
        <taxon>eudicotyledons</taxon>
        <taxon>Gunneridae</taxon>
        <taxon>Pentapetalae</taxon>
        <taxon>asterids</taxon>
        <taxon>lamiids</taxon>
        <taxon>Lamiales</taxon>
        <taxon>Lentibulariaceae</taxon>
        <taxon>Genlisea</taxon>
    </lineage>
</organism>
<keyword evidence="4" id="KW-0611">Plant defense</keyword>
<evidence type="ECO:0000256" key="1">
    <source>
        <dbReference type="ARBA" id="ARBA00004141"/>
    </source>
</evidence>
<feature type="transmembrane region" description="Helical" evidence="8">
    <location>
        <begin position="25"/>
        <end position="44"/>
    </location>
</feature>
<reference evidence="9 10" key="1">
    <citation type="journal article" date="2013" name="BMC Genomics">
        <title>The miniature genome of a carnivorous plant Genlisea aurea contains a low number of genes and short non-coding sequences.</title>
        <authorList>
            <person name="Leushkin E.V."/>
            <person name="Sutormin R.A."/>
            <person name="Nabieva E.R."/>
            <person name="Penin A.A."/>
            <person name="Kondrashov A.S."/>
            <person name="Logacheva M.D."/>
        </authorList>
    </citation>
    <scope>NUCLEOTIDE SEQUENCE [LARGE SCALE GENOMIC DNA]</scope>
</reference>
<evidence type="ECO:0000256" key="3">
    <source>
        <dbReference type="ARBA" id="ARBA00022692"/>
    </source>
</evidence>
<dbReference type="PANTHER" id="PTHR31942:SF89">
    <property type="entry name" value="MLO-LIKE PROTEIN 3"/>
    <property type="match status" value="1"/>
</dbReference>
<evidence type="ECO:0000313" key="9">
    <source>
        <dbReference type="EMBL" id="EPS57158.1"/>
    </source>
</evidence>
<evidence type="ECO:0000256" key="4">
    <source>
        <dbReference type="ARBA" id="ARBA00022821"/>
    </source>
</evidence>
<protein>
    <submittedName>
        <fullName evidence="9">Uncharacterized protein</fullName>
    </submittedName>
</protein>
<dbReference type="InterPro" id="IPR004326">
    <property type="entry name" value="Mlo"/>
</dbReference>
<accession>S8D391</accession>
<keyword evidence="10" id="KW-1185">Reference proteome</keyword>
<name>S8D391_9LAMI</name>
<proteinExistence type="inferred from homology"/>
<evidence type="ECO:0000256" key="6">
    <source>
        <dbReference type="ARBA" id="ARBA00023136"/>
    </source>
</evidence>
<keyword evidence="7" id="KW-0568">Pathogenesis-related protein</keyword>
<dbReference type="AlphaFoldDB" id="S8D391"/>
<evidence type="ECO:0000313" key="10">
    <source>
        <dbReference type="Proteomes" id="UP000015453"/>
    </source>
</evidence>
<evidence type="ECO:0000256" key="2">
    <source>
        <dbReference type="ARBA" id="ARBA00006574"/>
    </source>
</evidence>
<dbReference type="Proteomes" id="UP000015453">
    <property type="component" value="Unassembled WGS sequence"/>
</dbReference>
<feature type="transmembrane region" description="Helical" evidence="8">
    <location>
        <begin position="50"/>
        <end position="71"/>
    </location>
</feature>
<keyword evidence="6 8" id="KW-0472">Membrane</keyword>